<name>A0ABT6JAI8_9GAMM</name>
<evidence type="ECO:0000256" key="1">
    <source>
        <dbReference type="SAM" id="Phobius"/>
    </source>
</evidence>
<dbReference type="SMART" id="SM00240">
    <property type="entry name" value="FHA"/>
    <property type="match status" value="2"/>
</dbReference>
<keyword evidence="1" id="KW-0812">Transmembrane</keyword>
<gene>
    <name evidence="3" type="ORF">QFW77_12720</name>
</gene>
<keyword evidence="4" id="KW-1185">Reference proteome</keyword>
<feature type="transmembrane region" description="Helical" evidence="1">
    <location>
        <begin position="247"/>
        <end position="265"/>
    </location>
</feature>
<dbReference type="SUPFAM" id="SSF49879">
    <property type="entry name" value="SMAD/FHA domain"/>
    <property type="match status" value="2"/>
</dbReference>
<evidence type="ECO:0000313" key="3">
    <source>
        <dbReference type="EMBL" id="MDH5823840.1"/>
    </source>
</evidence>
<dbReference type="PROSITE" id="PS50006">
    <property type="entry name" value="FHA_DOMAIN"/>
    <property type="match status" value="1"/>
</dbReference>
<proteinExistence type="predicted"/>
<dbReference type="InterPro" id="IPR008984">
    <property type="entry name" value="SMAD_FHA_dom_sf"/>
</dbReference>
<reference evidence="3 4" key="1">
    <citation type="submission" date="2023-04" db="EMBL/GenBank/DDBJ databases">
        <title>Luteimonas endophyticus RD2P54.</title>
        <authorList>
            <person name="Sun J.-Q."/>
        </authorList>
    </citation>
    <scope>NUCLEOTIDE SEQUENCE [LARGE SCALE GENOMIC DNA]</scope>
    <source>
        <strain evidence="3 4">RD2P54</strain>
    </source>
</reference>
<dbReference type="CDD" id="cd00060">
    <property type="entry name" value="FHA"/>
    <property type="match status" value="2"/>
</dbReference>
<keyword evidence="1" id="KW-0472">Membrane</keyword>
<accession>A0ABT6JAI8</accession>
<feature type="domain" description="FHA" evidence="2">
    <location>
        <begin position="148"/>
        <end position="197"/>
    </location>
</feature>
<dbReference type="RefSeq" id="WP_280575119.1">
    <property type="nucleotide sequence ID" value="NZ_JARXRM010000036.1"/>
</dbReference>
<evidence type="ECO:0000313" key="4">
    <source>
        <dbReference type="Proteomes" id="UP001156940"/>
    </source>
</evidence>
<comment type="caution">
    <text evidence="3">The sequence shown here is derived from an EMBL/GenBank/DDBJ whole genome shotgun (WGS) entry which is preliminary data.</text>
</comment>
<dbReference type="Proteomes" id="UP001156940">
    <property type="component" value="Unassembled WGS sequence"/>
</dbReference>
<dbReference type="Gene3D" id="2.60.200.20">
    <property type="match status" value="2"/>
</dbReference>
<protein>
    <submittedName>
        <fullName evidence="3">FHA domain-containing protein</fullName>
    </submittedName>
</protein>
<keyword evidence="1" id="KW-1133">Transmembrane helix</keyword>
<evidence type="ECO:0000259" key="2">
    <source>
        <dbReference type="PROSITE" id="PS50006"/>
    </source>
</evidence>
<dbReference type="InterPro" id="IPR000253">
    <property type="entry name" value="FHA_dom"/>
</dbReference>
<sequence length="266" mass="27965">MSAQSLKLVFPGGEHPQVLLGPGVSRIGSDPHANIVLDRPGVLPSHCELQVGAHGVTLKVPEGIAVRVNGRVVDGVLALRPGDVVGFEQVQARLVSMEVATAVPATPAGVPANDDIDATAVRPALPRYVLRGVSGHAFGRSYPVVGPTVVGRAAECTLRFDEPGLSRSHVRLTPTPDGIELQDLGSSNGSFLNGRRVQMALARPGDEIGFDQLRFRLLAPGQGQPVQVHARPVADIHPRGGRGWRRWGLALTALLTAAAALALVLR</sequence>
<organism evidence="3 4">
    <name type="scientific">Luteimonas endophytica</name>
    <dbReference type="NCBI Taxonomy" id="3042023"/>
    <lineage>
        <taxon>Bacteria</taxon>
        <taxon>Pseudomonadati</taxon>
        <taxon>Pseudomonadota</taxon>
        <taxon>Gammaproteobacteria</taxon>
        <taxon>Lysobacterales</taxon>
        <taxon>Lysobacteraceae</taxon>
        <taxon>Luteimonas</taxon>
    </lineage>
</organism>
<dbReference type="EMBL" id="JARXRM010000036">
    <property type="protein sequence ID" value="MDH5823840.1"/>
    <property type="molecule type" value="Genomic_DNA"/>
</dbReference>
<dbReference type="Pfam" id="PF00498">
    <property type="entry name" value="FHA"/>
    <property type="match status" value="2"/>
</dbReference>